<dbReference type="InterPro" id="IPR013700">
    <property type="entry name" value="AflR"/>
</dbReference>
<dbReference type="AlphaFoldDB" id="A0A6A6F764"/>
<dbReference type="InterPro" id="IPR036864">
    <property type="entry name" value="Zn2-C6_fun-type_DNA-bd_sf"/>
</dbReference>
<dbReference type="PRINTS" id="PR00755">
    <property type="entry name" value="AFLATOXINBRP"/>
</dbReference>
<dbReference type="Proteomes" id="UP000799539">
    <property type="component" value="Unassembled WGS sequence"/>
</dbReference>
<dbReference type="GO" id="GO:0000981">
    <property type="term" value="F:DNA-binding transcription factor activity, RNA polymerase II-specific"/>
    <property type="evidence" value="ECO:0007669"/>
    <property type="project" value="InterPro"/>
</dbReference>
<dbReference type="OrthoDB" id="2740448at2759"/>
<feature type="compositionally biased region" description="Polar residues" evidence="6">
    <location>
        <begin position="213"/>
        <end position="225"/>
    </location>
</feature>
<feature type="region of interest" description="Disordered" evidence="6">
    <location>
        <begin position="68"/>
        <end position="98"/>
    </location>
</feature>
<dbReference type="SMART" id="SM00066">
    <property type="entry name" value="GAL4"/>
    <property type="match status" value="1"/>
</dbReference>
<dbReference type="PROSITE" id="PS50048">
    <property type="entry name" value="ZN2_CY6_FUNGAL_2"/>
    <property type="match status" value="1"/>
</dbReference>
<dbReference type="PANTHER" id="PTHR31069:SF31">
    <property type="entry name" value="MONODICTYPHENONE CLUSTER TRANSCRIPTION FACTOR-RELATED"/>
    <property type="match status" value="1"/>
</dbReference>
<feature type="region of interest" description="Disordered" evidence="6">
    <location>
        <begin position="366"/>
        <end position="392"/>
    </location>
</feature>
<keyword evidence="9" id="KW-1185">Reference proteome</keyword>
<dbReference type="InterPro" id="IPR050675">
    <property type="entry name" value="OAF3"/>
</dbReference>
<dbReference type="PANTHER" id="PTHR31069">
    <property type="entry name" value="OLEATE-ACTIVATED TRANSCRIPTION FACTOR 1-RELATED"/>
    <property type="match status" value="1"/>
</dbReference>
<organism evidence="8 9">
    <name type="scientific">Cercospora zeae-maydis SCOH1-5</name>
    <dbReference type="NCBI Taxonomy" id="717836"/>
    <lineage>
        <taxon>Eukaryota</taxon>
        <taxon>Fungi</taxon>
        <taxon>Dikarya</taxon>
        <taxon>Ascomycota</taxon>
        <taxon>Pezizomycotina</taxon>
        <taxon>Dothideomycetes</taxon>
        <taxon>Dothideomycetidae</taxon>
        <taxon>Mycosphaerellales</taxon>
        <taxon>Mycosphaerellaceae</taxon>
        <taxon>Cercospora</taxon>
    </lineage>
</organism>
<dbReference type="EMBL" id="ML992688">
    <property type="protein sequence ID" value="KAF2209140.1"/>
    <property type="molecule type" value="Genomic_DNA"/>
</dbReference>
<dbReference type="InterPro" id="IPR001138">
    <property type="entry name" value="Zn2Cys6_DnaBD"/>
</dbReference>
<feature type="region of interest" description="Disordered" evidence="6">
    <location>
        <begin position="1"/>
        <end position="23"/>
    </location>
</feature>
<protein>
    <recommendedName>
        <fullName evidence="7">Zn(2)-C6 fungal-type domain-containing protein</fullName>
    </recommendedName>
</protein>
<evidence type="ECO:0000256" key="3">
    <source>
        <dbReference type="ARBA" id="ARBA00023125"/>
    </source>
</evidence>
<evidence type="ECO:0000259" key="7">
    <source>
        <dbReference type="PROSITE" id="PS50048"/>
    </source>
</evidence>
<dbReference type="Pfam" id="PF00172">
    <property type="entry name" value="Zn_clus"/>
    <property type="match status" value="1"/>
</dbReference>
<gene>
    <name evidence="8" type="ORF">CERZMDRAFT_100657</name>
</gene>
<dbReference type="Pfam" id="PF08493">
    <property type="entry name" value="AflR"/>
    <property type="match status" value="1"/>
</dbReference>
<keyword evidence="2" id="KW-0805">Transcription regulation</keyword>
<keyword evidence="5" id="KW-0539">Nucleus</keyword>
<keyword evidence="3" id="KW-0238">DNA-binding</keyword>
<name>A0A6A6F764_9PEZI</name>
<keyword evidence="4" id="KW-0804">Transcription</keyword>
<dbReference type="GO" id="GO:0003677">
    <property type="term" value="F:DNA binding"/>
    <property type="evidence" value="ECO:0007669"/>
    <property type="project" value="UniProtKB-KW"/>
</dbReference>
<feature type="domain" description="Zn(2)-C6 fungal-type" evidence="7">
    <location>
        <begin position="32"/>
        <end position="62"/>
    </location>
</feature>
<dbReference type="SUPFAM" id="SSF57701">
    <property type="entry name" value="Zn2/Cys6 DNA-binding domain"/>
    <property type="match status" value="1"/>
</dbReference>
<evidence type="ECO:0000256" key="2">
    <source>
        <dbReference type="ARBA" id="ARBA00023015"/>
    </source>
</evidence>
<evidence type="ECO:0000256" key="5">
    <source>
        <dbReference type="ARBA" id="ARBA00023242"/>
    </source>
</evidence>
<dbReference type="Gene3D" id="4.10.240.10">
    <property type="entry name" value="Zn(2)-C6 fungal-type DNA-binding domain"/>
    <property type="match status" value="1"/>
</dbReference>
<evidence type="ECO:0000313" key="8">
    <source>
        <dbReference type="EMBL" id="KAF2209140.1"/>
    </source>
</evidence>
<reference evidence="8" key="1">
    <citation type="journal article" date="2020" name="Stud. Mycol.">
        <title>101 Dothideomycetes genomes: a test case for predicting lifestyles and emergence of pathogens.</title>
        <authorList>
            <person name="Haridas S."/>
            <person name="Albert R."/>
            <person name="Binder M."/>
            <person name="Bloem J."/>
            <person name="Labutti K."/>
            <person name="Salamov A."/>
            <person name="Andreopoulos B."/>
            <person name="Baker S."/>
            <person name="Barry K."/>
            <person name="Bills G."/>
            <person name="Bluhm B."/>
            <person name="Cannon C."/>
            <person name="Castanera R."/>
            <person name="Culley D."/>
            <person name="Daum C."/>
            <person name="Ezra D."/>
            <person name="Gonzalez J."/>
            <person name="Henrissat B."/>
            <person name="Kuo A."/>
            <person name="Liang C."/>
            <person name="Lipzen A."/>
            <person name="Lutzoni F."/>
            <person name="Magnuson J."/>
            <person name="Mondo S."/>
            <person name="Nolan M."/>
            <person name="Ohm R."/>
            <person name="Pangilinan J."/>
            <person name="Park H.-J."/>
            <person name="Ramirez L."/>
            <person name="Alfaro M."/>
            <person name="Sun H."/>
            <person name="Tritt A."/>
            <person name="Yoshinaga Y."/>
            <person name="Zwiers L.-H."/>
            <person name="Turgeon B."/>
            <person name="Goodwin S."/>
            <person name="Spatafora J."/>
            <person name="Crous P."/>
            <person name="Grigoriev I."/>
        </authorList>
    </citation>
    <scope>NUCLEOTIDE SEQUENCE</scope>
    <source>
        <strain evidence="8">SCOH1-5</strain>
    </source>
</reference>
<dbReference type="CDD" id="cd00067">
    <property type="entry name" value="GAL4"/>
    <property type="match status" value="1"/>
</dbReference>
<evidence type="ECO:0000256" key="1">
    <source>
        <dbReference type="ARBA" id="ARBA00022723"/>
    </source>
</evidence>
<dbReference type="GO" id="GO:0008270">
    <property type="term" value="F:zinc ion binding"/>
    <property type="evidence" value="ECO:0007669"/>
    <property type="project" value="InterPro"/>
</dbReference>
<feature type="region of interest" description="Disordered" evidence="6">
    <location>
        <begin position="204"/>
        <end position="225"/>
    </location>
</feature>
<evidence type="ECO:0000313" key="9">
    <source>
        <dbReference type="Proteomes" id="UP000799539"/>
    </source>
</evidence>
<accession>A0A6A6F764</accession>
<dbReference type="GO" id="GO:0045122">
    <property type="term" value="P:aflatoxin biosynthetic process"/>
    <property type="evidence" value="ECO:0007669"/>
    <property type="project" value="InterPro"/>
</dbReference>
<evidence type="ECO:0000256" key="6">
    <source>
        <dbReference type="SAM" id="MobiDB-lite"/>
    </source>
</evidence>
<sequence>MTSLTSQDYQDAAPQGNLPPQPQLGIAKLKNSCDACTAAKVGCTKEKPSCARCVKRRCSCVYSSTKRIRRVPPPKGSPSRPSGSGERPHDGSNATTCQTPEDITVAAPQQHPGNESIFFPISTSDAQASNWMLSTTTTSDAFTNLLSPGDSSTFTFPSCAPTDWDQEFECLGSLAAQDADQVPGQSDPSIFDIGDSILGGYLSTETDAGISGPESSTDLSHASSKTSIFGDTHMGQGEAGMDMFAPSRGGTSSDIRSDISHIVAQTVGSDSSCACLVRIMALLARLSRSLSESDVGINTKRMSQQLGLDSAMEQNTKAVQLIKECLCCSCATDGYTLVLLLLVVLAVLNRYTTAAADIMGGAIDSDTSRRRQHHHSDPQSTATEEQRHRDNRRILSQLTAVQSLIKDLGERVMSANDDEPGPKHPKHAFKIRPQQKVPGLLSLPALSIPIPPTIMQQLHAVIRSRLHDLSRAIIQSIRGR</sequence>
<keyword evidence="1" id="KW-0479">Metal-binding</keyword>
<dbReference type="GO" id="GO:0005634">
    <property type="term" value="C:nucleus"/>
    <property type="evidence" value="ECO:0007669"/>
    <property type="project" value="InterPro"/>
</dbReference>
<proteinExistence type="predicted"/>
<evidence type="ECO:0000256" key="4">
    <source>
        <dbReference type="ARBA" id="ARBA00023163"/>
    </source>
</evidence>
<dbReference type="PROSITE" id="PS00463">
    <property type="entry name" value="ZN2_CY6_FUNGAL_1"/>
    <property type="match status" value="1"/>
</dbReference>